<dbReference type="EMBL" id="JAKCXM010000004">
    <property type="protein sequence ID" value="KAJ0409488.1"/>
    <property type="molecule type" value="Genomic_DNA"/>
</dbReference>
<keyword evidence="2" id="KW-1185">Reference proteome</keyword>
<sequence length="289" mass="32814">MGQNTSTSASLQEELMKKRIRQTMGTFSDLGVHIKQANEWAKLSPTPKTCYLSFRLILNDRLALDLLPYVWKIRGNFYYVYCFLSDVKACALHTVQFPNRDSCKEDSDFDETECQICMDKKKQVVLPAQKNTCPICRCKIECSEGSDLWQLTSHEIKDIGSYATDLVARIFEFLDKRQRSEYTEDQIARSSELYATASALKYTPLNKLSARELLPTTLPLGLSTMLGRSTAAPPTTEPDSDFLLALELASGEDQFAAFRRIEQMRRDQVLAMALAMEVQDENDDDPSEL</sequence>
<name>A0AAD5LTP1_PYTIN</name>
<dbReference type="AlphaFoldDB" id="A0AAD5LTP1"/>
<gene>
    <name evidence="1" type="ORF">P43SY_002378</name>
</gene>
<comment type="caution">
    <text evidence="1">The sequence shown here is derived from an EMBL/GenBank/DDBJ whole genome shotgun (WGS) entry which is preliminary data.</text>
</comment>
<dbReference type="Proteomes" id="UP001209570">
    <property type="component" value="Unassembled WGS sequence"/>
</dbReference>
<evidence type="ECO:0000313" key="2">
    <source>
        <dbReference type="Proteomes" id="UP001209570"/>
    </source>
</evidence>
<organism evidence="1 2">
    <name type="scientific">Pythium insidiosum</name>
    <name type="common">Pythiosis disease agent</name>
    <dbReference type="NCBI Taxonomy" id="114742"/>
    <lineage>
        <taxon>Eukaryota</taxon>
        <taxon>Sar</taxon>
        <taxon>Stramenopiles</taxon>
        <taxon>Oomycota</taxon>
        <taxon>Peronosporomycetes</taxon>
        <taxon>Pythiales</taxon>
        <taxon>Pythiaceae</taxon>
        <taxon>Pythium</taxon>
    </lineage>
</organism>
<evidence type="ECO:0000313" key="1">
    <source>
        <dbReference type="EMBL" id="KAJ0409488.1"/>
    </source>
</evidence>
<reference evidence="1" key="1">
    <citation type="submission" date="2021-12" db="EMBL/GenBank/DDBJ databases">
        <title>Prjna785345.</title>
        <authorList>
            <person name="Rujirawat T."/>
            <person name="Krajaejun T."/>
        </authorList>
    </citation>
    <scope>NUCLEOTIDE SEQUENCE</scope>
    <source>
        <strain evidence="1">Pi057C3</strain>
    </source>
</reference>
<accession>A0AAD5LTP1</accession>
<protein>
    <submittedName>
        <fullName evidence="1">Uncharacterized protein</fullName>
    </submittedName>
</protein>
<proteinExistence type="predicted"/>